<accession>M5RFU7</accession>
<dbReference type="EMBL" id="ANOG01000724">
    <property type="protein sequence ID" value="EMI17981.1"/>
    <property type="molecule type" value="Genomic_DNA"/>
</dbReference>
<dbReference type="AlphaFoldDB" id="M5RFU7"/>
<sequence>MIPDNSEICGSGELRNPWFRDDNNSPTIWRFDHATHNSDSVWRYLLFRQSAGRCRFT</sequence>
<proteinExistence type="predicted"/>
<dbReference type="PATRIC" id="fig|1265738.3.peg.5121"/>
<evidence type="ECO:0000313" key="2">
    <source>
        <dbReference type="Proteomes" id="UP000011991"/>
    </source>
</evidence>
<evidence type="ECO:0000313" key="1">
    <source>
        <dbReference type="EMBL" id="EMI17981.1"/>
    </source>
</evidence>
<protein>
    <submittedName>
        <fullName evidence="1">Uncharacterized protein</fullName>
    </submittedName>
</protein>
<gene>
    <name evidence="1" type="ORF">RMSM_05093</name>
</gene>
<dbReference type="Proteomes" id="UP000011991">
    <property type="component" value="Unassembled WGS sequence"/>
</dbReference>
<name>M5RFU7_9BACT</name>
<organism evidence="1 2">
    <name type="scientific">Rhodopirellula maiorica SM1</name>
    <dbReference type="NCBI Taxonomy" id="1265738"/>
    <lineage>
        <taxon>Bacteria</taxon>
        <taxon>Pseudomonadati</taxon>
        <taxon>Planctomycetota</taxon>
        <taxon>Planctomycetia</taxon>
        <taxon>Pirellulales</taxon>
        <taxon>Pirellulaceae</taxon>
        <taxon>Novipirellula</taxon>
    </lineage>
</organism>
<comment type="caution">
    <text evidence="1">The sequence shown here is derived from an EMBL/GenBank/DDBJ whole genome shotgun (WGS) entry which is preliminary data.</text>
</comment>
<reference evidence="1 2" key="1">
    <citation type="journal article" date="2013" name="Mar. Genomics">
        <title>Expression of sulfatases in Rhodopirellula baltica and the diversity of sulfatases in the genus Rhodopirellula.</title>
        <authorList>
            <person name="Wegner C.E."/>
            <person name="Richter-Heitmann T."/>
            <person name="Klindworth A."/>
            <person name="Klockow C."/>
            <person name="Richter M."/>
            <person name="Achstetter T."/>
            <person name="Glockner F.O."/>
            <person name="Harder J."/>
        </authorList>
    </citation>
    <scope>NUCLEOTIDE SEQUENCE [LARGE SCALE GENOMIC DNA]</scope>
    <source>
        <strain evidence="1 2">SM1</strain>
    </source>
</reference>
<keyword evidence="2" id="KW-1185">Reference proteome</keyword>